<evidence type="ECO:0000313" key="1">
    <source>
        <dbReference type="EMBL" id="KAJ6997911.1"/>
    </source>
</evidence>
<dbReference type="EMBL" id="JAQIZT010000005">
    <property type="protein sequence ID" value="KAJ6997911.1"/>
    <property type="molecule type" value="Genomic_DNA"/>
</dbReference>
<sequence>MDGNPTYKLIKRLGLLKPKLKTLHRLHTSHISSRVVETNTKLAATLTLLDDSPRFNEYQRANRKLAREFFELSKGDKAFYKHRSQIQWLNLEDKKTKFFHRSLLHKQVMNKIHLLIDEI</sequence>
<reference evidence="1" key="1">
    <citation type="journal article" date="2023" name="Mol. Ecol. Resour.">
        <title>Chromosome-level genome assembly of a triploid poplar Populus alba 'Berolinensis'.</title>
        <authorList>
            <person name="Chen S."/>
            <person name="Yu Y."/>
            <person name="Wang X."/>
            <person name="Wang S."/>
            <person name="Zhang T."/>
            <person name="Zhou Y."/>
            <person name="He R."/>
            <person name="Meng N."/>
            <person name="Wang Y."/>
            <person name="Liu W."/>
            <person name="Liu Z."/>
            <person name="Liu J."/>
            <person name="Guo Q."/>
            <person name="Huang H."/>
            <person name="Sederoff R.R."/>
            <person name="Wang G."/>
            <person name="Qu G."/>
            <person name="Chen S."/>
        </authorList>
    </citation>
    <scope>NUCLEOTIDE SEQUENCE</scope>
    <source>
        <strain evidence="1">SC-2020</strain>
    </source>
</reference>
<name>A0AAD6QWG8_9ROSI</name>
<proteinExistence type="predicted"/>
<dbReference type="AlphaFoldDB" id="A0AAD6QWG8"/>
<keyword evidence="2" id="KW-1185">Reference proteome</keyword>
<protein>
    <submittedName>
        <fullName evidence="1">Uncharacterized protein</fullName>
    </submittedName>
</protein>
<accession>A0AAD6QWG8</accession>
<dbReference type="Proteomes" id="UP001164929">
    <property type="component" value="Chromosome 5"/>
</dbReference>
<organism evidence="1 2">
    <name type="scientific">Populus alba x Populus x berolinensis</name>
    <dbReference type="NCBI Taxonomy" id="444605"/>
    <lineage>
        <taxon>Eukaryota</taxon>
        <taxon>Viridiplantae</taxon>
        <taxon>Streptophyta</taxon>
        <taxon>Embryophyta</taxon>
        <taxon>Tracheophyta</taxon>
        <taxon>Spermatophyta</taxon>
        <taxon>Magnoliopsida</taxon>
        <taxon>eudicotyledons</taxon>
        <taxon>Gunneridae</taxon>
        <taxon>Pentapetalae</taxon>
        <taxon>rosids</taxon>
        <taxon>fabids</taxon>
        <taxon>Malpighiales</taxon>
        <taxon>Salicaceae</taxon>
        <taxon>Saliceae</taxon>
        <taxon>Populus</taxon>
    </lineage>
</organism>
<evidence type="ECO:0000313" key="2">
    <source>
        <dbReference type="Proteomes" id="UP001164929"/>
    </source>
</evidence>
<comment type="caution">
    <text evidence="1">The sequence shown here is derived from an EMBL/GenBank/DDBJ whole genome shotgun (WGS) entry which is preliminary data.</text>
</comment>
<gene>
    <name evidence="1" type="ORF">NC653_014214</name>
</gene>